<proteinExistence type="predicted"/>
<sequence>MTPDHIARTAPPSWHARMEALHVEARRNTLIVRWASTLPRHMARYARACRIADALTGYYRDRWRSDALSSAMPADYAGTDLAWCWAVFRCGGRILTTYKSIDRILQDWTNTNPM</sequence>
<dbReference type="STRING" id="1285242.A6A04_12320"/>
<dbReference type="Proteomes" id="UP000078428">
    <property type="component" value="Unassembled WGS sequence"/>
</dbReference>
<evidence type="ECO:0000313" key="1">
    <source>
        <dbReference type="EMBL" id="OAN54025.1"/>
    </source>
</evidence>
<protein>
    <submittedName>
        <fullName evidence="1">Uncharacterized protein</fullName>
    </submittedName>
</protein>
<evidence type="ECO:0000313" key="2">
    <source>
        <dbReference type="Proteomes" id="UP000078428"/>
    </source>
</evidence>
<reference evidence="1 2" key="1">
    <citation type="submission" date="2016-04" db="EMBL/GenBank/DDBJ databases">
        <title>Draft genome sequence of freshwater magnetotactic bacteria Magnetospirillum marisnigri SP-1 and Magnetospirillum moscoviense BB-1.</title>
        <authorList>
            <person name="Koziaeva V."/>
            <person name="Dziuba M.V."/>
            <person name="Ivanov T.M."/>
            <person name="Kuznetsov B."/>
            <person name="Grouzdev D.S."/>
        </authorList>
    </citation>
    <scope>NUCLEOTIDE SEQUENCE [LARGE SCALE GENOMIC DNA]</scope>
    <source>
        <strain evidence="1 2">SP-1</strain>
    </source>
</reference>
<name>A0A178MXH5_9PROT</name>
<comment type="caution">
    <text evidence="1">The sequence shown here is derived from an EMBL/GenBank/DDBJ whole genome shotgun (WGS) entry which is preliminary data.</text>
</comment>
<keyword evidence="2" id="KW-1185">Reference proteome</keyword>
<organism evidence="1 2">
    <name type="scientific">Paramagnetospirillum marisnigri</name>
    <dbReference type="NCBI Taxonomy" id="1285242"/>
    <lineage>
        <taxon>Bacteria</taxon>
        <taxon>Pseudomonadati</taxon>
        <taxon>Pseudomonadota</taxon>
        <taxon>Alphaproteobacteria</taxon>
        <taxon>Rhodospirillales</taxon>
        <taxon>Magnetospirillaceae</taxon>
        <taxon>Paramagnetospirillum</taxon>
    </lineage>
</organism>
<dbReference type="AlphaFoldDB" id="A0A178MXH5"/>
<accession>A0A178MXH5</accession>
<gene>
    <name evidence="1" type="ORF">A6A04_12320</name>
</gene>
<dbReference type="EMBL" id="LWQT01000037">
    <property type="protein sequence ID" value="OAN54025.1"/>
    <property type="molecule type" value="Genomic_DNA"/>
</dbReference>